<evidence type="ECO:0000313" key="2">
    <source>
        <dbReference type="EMBL" id="OCL05863.1"/>
    </source>
</evidence>
<accession>A0A8E2EWZ0</accession>
<evidence type="ECO:0000256" key="1">
    <source>
        <dbReference type="SAM" id="Phobius"/>
    </source>
</evidence>
<sequence>MILIHTAMLIPRRVTTSDSINIIGITLTFIISILTMAFTIAMWRLTIATLRLHREQHQQRRGELIRQSANQAMRAK</sequence>
<keyword evidence="1" id="KW-0472">Membrane</keyword>
<keyword evidence="1" id="KW-0812">Transmembrane</keyword>
<evidence type="ECO:0000313" key="3">
    <source>
        <dbReference type="Proteomes" id="UP000250140"/>
    </source>
</evidence>
<name>A0A8E2EWZ0_9PEZI</name>
<feature type="transmembrane region" description="Helical" evidence="1">
    <location>
        <begin position="20"/>
        <end position="43"/>
    </location>
</feature>
<gene>
    <name evidence="2" type="ORF">AOQ84DRAFT_355761</name>
</gene>
<reference evidence="2 3" key="1">
    <citation type="journal article" date="2016" name="Nat. Commun.">
        <title>Ectomycorrhizal ecology is imprinted in the genome of the dominant symbiotic fungus Cenococcum geophilum.</title>
        <authorList>
            <consortium name="DOE Joint Genome Institute"/>
            <person name="Peter M."/>
            <person name="Kohler A."/>
            <person name="Ohm R.A."/>
            <person name="Kuo A."/>
            <person name="Krutzmann J."/>
            <person name="Morin E."/>
            <person name="Arend M."/>
            <person name="Barry K.W."/>
            <person name="Binder M."/>
            <person name="Choi C."/>
            <person name="Clum A."/>
            <person name="Copeland A."/>
            <person name="Grisel N."/>
            <person name="Haridas S."/>
            <person name="Kipfer T."/>
            <person name="LaButti K."/>
            <person name="Lindquist E."/>
            <person name="Lipzen A."/>
            <person name="Maire R."/>
            <person name="Meier B."/>
            <person name="Mihaltcheva S."/>
            <person name="Molinier V."/>
            <person name="Murat C."/>
            <person name="Poggeler S."/>
            <person name="Quandt C.A."/>
            <person name="Sperisen C."/>
            <person name="Tritt A."/>
            <person name="Tisserant E."/>
            <person name="Crous P.W."/>
            <person name="Henrissat B."/>
            <person name="Nehls U."/>
            <person name="Egli S."/>
            <person name="Spatafora J.W."/>
            <person name="Grigoriev I.V."/>
            <person name="Martin F.M."/>
        </authorList>
    </citation>
    <scope>NUCLEOTIDE SEQUENCE [LARGE SCALE GENOMIC DNA]</scope>
    <source>
        <strain evidence="2 3">CBS 207.34</strain>
    </source>
</reference>
<keyword evidence="3" id="KW-1185">Reference proteome</keyword>
<keyword evidence="1" id="KW-1133">Transmembrane helix</keyword>
<proteinExistence type="predicted"/>
<dbReference type="EMBL" id="KV750190">
    <property type="protein sequence ID" value="OCL05863.1"/>
    <property type="molecule type" value="Genomic_DNA"/>
</dbReference>
<dbReference type="AlphaFoldDB" id="A0A8E2EWZ0"/>
<dbReference type="Proteomes" id="UP000250140">
    <property type="component" value="Unassembled WGS sequence"/>
</dbReference>
<protein>
    <submittedName>
        <fullName evidence="2">Uncharacterized protein</fullName>
    </submittedName>
</protein>
<organism evidence="2 3">
    <name type="scientific">Glonium stellatum</name>
    <dbReference type="NCBI Taxonomy" id="574774"/>
    <lineage>
        <taxon>Eukaryota</taxon>
        <taxon>Fungi</taxon>
        <taxon>Dikarya</taxon>
        <taxon>Ascomycota</taxon>
        <taxon>Pezizomycotina</taxon>
        <taxon>Dothideomycetes</taxon>
        <taxon>Pleosporomycetidae</taxon>
        <taxon>Gloniales</taxon>
        <taxon>Gloniaceae</taxon>
        <taxon>Glonium</taxon>
    </lineage>
</organism>